<dbReference type="AlphaFoldDB" id="A0AA37TAX7"/>
<protein>
    <submittedName>
        <fullName evidence="3">Uncharacterized protein</fullName>
    </submittedName>
</protein>
<organism evidence="3 4">
    <name type="scientific">Marinibactrum halimedae</name>
    <dbReference type="NCBI Taxonomy" id="1444977"/>
    <lineage>
        <taxon>Bacteria</taxon>
        <taxon>Pseudomonadati</taxon>
        <taxon>Pseudomonadota</taxon>
        <taxon>Gammaproteobacteria</taxon>
        <taxon>Cellvibrionales</taxon>
        <taxon>Cellvibrionaceae</taxon>
        <taxon>Marinibactrum</taxon>
    </lineage>
</organism>
<dbReference type="Proteomes" id="UP001156870">
    <property type="component" value="Unassembled WGS sequence"/>
</dbReference>
<feature type="region of interest" description="Disordered" evidence="1">
    <location>
        <begin position="352"/>
        <end position="381"/>
    </location>
</feature>
<accession>A0AA37TAX7</accession>
<gene>
    <name evidence="3" type="ORF">GCM10007877_24740</name>
</gene>
<evidence type="ECO:0000256" key="2">
    <source>
        <dbReference type="SAM" id="SignalP"/>
    </source>
</evidence>
<sequence>MKAKLKLLALAASMTLPGLSVAQDVMNTLQCVDLNPCYEESTYTQTMMEQGTERPLEMFFRNEEDGIALGVTFSEALGLGQALLNETPFTLRRGGHPERDPRSFSYRPLSSYRTVEMFQVNDTLYVGIYKPTNEVVIRRDNGEGQEPTRVFTNFEGLISSVQQGYAKFSQEKIKGGNFGKNHSVTDTITRAVFQSVFVSSFGPSFSASGEYFKEENVQYTAYRAYADREGEERRDFCHSRTTRVNGGSGGYTHTSLRTSNCTPEHEDVNVDPHVHSEREEWGVTVNGATSVRRGLTIRVNGEDTISRTGSDSDYRDWRFSDLELNNYRGVPDQGANPNSGNAVDDMISTVLGSVTSPTPTEEESTDQPEAETPQAGPRPQLERMFSWFRSMMARF</sequence>
<feature type="compositionally biased region" description="Polar residues" evidence="1">
    <location>
        <begin position="251"/>
        <end position="262"/>
    </location>
</feature>
<dbReference type="EMBL" id="BSPD01000061">
    <property type="protein sequence ID" value="GLS26755.1"/>
    <property type="molecule type" value="Genomic_DNA"/>
</dbReference>
<reference evidence="3 4" key="1">
    <citation type="journal article" date="2014" name="Int. J. Syst. Evol. Microbiol.">
        <title>Complete genome sequence of Corynebacterium casei LMG S-19264T (=DSM 44701T), isolated from a smear-ripened cheese.</title>
        <authorList>
            <consortium name="US DOE Joint Genome Institute (JGI-PGF)"/>
            <person name="Walter F."/>
            <person name="Albersmeier A."/>
            <person name="Kalinowski J."/>
            <person name="Ruckert C."/>
        </authorList>
    </citation>
    <scope>NUCLEOTIDE SEQUENCE [LARGE SCALE GENOMIC DNA]</scope>
    <source>
        <strain evidence="3 4">NBRC 110095</strain>
    </source>
</reference>
<feature type="signal peptide" evidence="2">
    <location>
        <begin position="1"/>
        <end position="22"/>
    </location>
</feature>
<name>A0AA37TAX7_9GAMM</name>
<keyword evidence="4" id="KW-1185">Reference proteome</keyword>
<keyword evidence="2" id="KW-0732">Signal</keyword>
<evidence type="ECO:0000256" key="1">
    <source>
        <dbReference type="SAM" id="MobiDB-lite"/>
    </source>
</evidence>
<feature type="compositionally biased region" description="Acidic residues" evidence="1">
    <location>
        <begin position="360"/>
        <end position="369"/>
    </location>
</feature>
<proteinExistence type="predicted"/>
<comment type="caution">
    <text evidence="3">The sequence shown here is derived from an EMBL/GenBank/DDBJ whole genome shotgun (WGS) entry which is preliminary data.</text>
</comment>
<dbReference type="RefSeq" id="WP_232594911.1">
    <property type="nucleotide sequence ID" value="NZ_BSPD01000061.1"/>
</dbReference>
<feature type="region of interest" description="Disordered" evidence="1">
    <location>
        <begin position="247"/>
        <end position="267"/>
    </location>
</feature>
<feature type="chain" id="PRO_5041250700" evidence="2">
    <location>
        <begin position="23"/>
        <end position="395"/>
    </location>
</feature>
<evidence type="ECO:0000313" key="4">
    <source>
        <dbReference type="Proteomes" id="UP001156870"/>
    </source>
</evidence>
<evidence type="ECO:0000313" key="3">
    <source>
        <dbReference type="EMBL" id="GLS26755.1"/>
    </source>
</evidence>